<dbReference type="GO" id="GO:0004555">
    <property type="term" value="F:alpha,alpha-trehalase activity"/>
    <property type="evidence" value="ECO:0007669"/>
    <property type="project" value="InterPro"/>
</dbReference>
<gene>
    <name evidence="2" type="ORF">DW027_15165</name>
</gene>
<dbReference type="RefSeq" id="WP_118219172.1">
    <property type="nucleotide sequence ID" value="NZ_JAQEAW010000014.1"/>
</dbReference>
<dbReference type="InterPro" id="IPR048932">
    <property type="entry name" value="Rhamnosid-like_N_bacteroidetes"/>
</dbReference>
<reference evidence="2 3" key="1">
    <citation type="submission" date="2018-08" db="EMBL/GenBank/DDBJ databases">
        <title>A genome reference for cultivated species of the human gut microbiota.</title>
        <authorList>
            <person name="Zou Y."/>
            <person name="Xue W."/>
            <person name="Luo G."/>
        </authorList>
    </citation>
    <scope>NUCLEOTIDE SEQUENCE [LARGE SCALE GENOMIC DNA]</scope>
    <source>
        <strain evidence="2 3">AF38-2</strain>
    </source>
</reference>
<organism evidence="2 3">
    <name type="scientific">Bacteroides xylanisolvens</name>
    <dbReference type="NCBI Taxonomy" id="371601"/>
    <lineage>
        <taxon>Bacteria</taxon>
        <taxon>Pseudomonadati</taxon>
        <taxon>Bacteroidota</taxon>
        <taxon>Bacteroidia</taxon>
        <taxon>Bacteroidales</taxon>
        <taxon>Bacteroidaceae</taxon>
        <taxon>Bacteroides</taxon>
    </lineage>
</organism>
<name>A0A415KIT7_9BACE</name>
<dbReference type="EMBL" id="QROO01000019">
    <property type="protein sequence ID" value="RHL36171.1"/>
    <property type="molecule type" value="Genomic_DNA"/>
</dbReference>
<dbReference type="PANTHER" id="PTHR34987">
    <property type="entry name" value="C, PUTATIVE (AFU_ORTHOLOGUE AFUA_3G02880)-RELATED"/>
    <property type="match status" value="1"/>
</dbReference>
<dbReference type="InterPro" id="IPR012341">
    <property type="entry name" value="6hp_glycosidase-like_sf"/>
</dbReference>
<proteinExistence type="predicted"/>
<feature type="domain" description="Alpha-rhamnosidase-like N-terminal" evidence="1">
    <location>
        <begin position="90"/>
        <end position="273"/>
    </location>
</feature>
<dbReference type="Gene3D" id="2.60.420.10">
    <property type="entry name" value="Maltose phosphorylase, domain 3"/>
    <property type="match status" value="1"/>
</dbReference>
<keyword evidence="2" id="KW-0378">Hydrolase</keyword>
<comment type="caution">
    <text evidence="2">The sequence shown here is derived from an EMBL/GenBank/DDBJ whole genome shotgun (WGS) entry which is preliminary data.</text>
</comment>
<dbReference type="AlphaFoldDB" id="A0A415KIT7"/>
<evidence type="ECO:0000259" key="1">
    <source>
        <dbReference type="Pfam" id="PF21209"/>
    </source>
</evidence>
<sequence length="696" mass="80447">MNKGIINIIILSIFCLTAFSQTKESFDPLLDSSCKVIDKIDKDAGTTSYLWYPGQLAAYRQSYHKEKSKERCVNVDYPGRFNPTSETTFFRTEVNLCQPTLLSWYSPGDVTFLLDGKIQETEKSQCVIPKGKHQLQLNVKTQHRLPSLLPYGISAAWEVSLDGKFWNIPESDQRYCNPQRYPDEDIESSINIYPISCHSYQEGRLYDFHHTEIGNIRLTIQGTGKLMFIVGESVEEALDTDTTHFEQYPLPMISLTGSPQEIVLPERALRFLYVKGTDVFDVKNIVLEAKVWPVEFQMQFDCDDSRFNEFWKVGVATLHTSMHNFYLDGIKRDYLPWAMDAIICQLAGDYVFGDRQVTRNGISISLMPPLPTKADWGIVDYPLHALLGLKQDYLRYGDLSTINMFRDRIEAQLELYESAQDRRGFIAASEPAFGFIPGWSRDNGPENFGIASYPQIMLYMNFRTAAYFYRLWKEPKKALYYEKIAVRLKDNIMKHFWDDEHKAFINGYDEHGEKDMRISHHAQYWAILADIYPAEYYNVLYDKIIPSIPQYKENVSYEKGYEVLTYVKANRTTDLFTLFDDVWGNWLRKGYHRFPENFSPKKTGREELAFYSRPYGLSLCHGANGAAACMAVLYGILGFSQSEEHPEEYTLRPNLLHLNKIYARIPVKEGYITVHIERNGHSTVDAPEGCIVHLIQ</sequence>
<evidence type="ECO:0000313" key="3">
    <source>
        <dbReference type="Proteomes" id="UP000284495"/>
    </source>
</evidence>
<dbReference type="Gene3D" id="1.50.10.10">
    <property type="match status" value="1"/>
</dbReference>
<dbReference type="Pfam" id="PF01204">
    <property type="entry name" value="Trehalase"/>
    <property type="match status" value="1"/>
</dbReference>
<dbReference type="InterPro" id="IPR008928">
    <property type="entry name" value="6-hairpin_glycosidase_sf"/>
</dbReference>
<dbReference type="InterPro" id="IPR001661">
    <property type="entry name" value="Glyco_hydro_37"/>
</dbReference>
<dbReference type="Gene3D" id="2.60.120.260">
    <property type="entry name" value="Galactose-binding domain-like"/>
    <property type="match status" value="2"/>
</dbReference>
<accession>A0A415KIT7</accession>
<protein>
    <submittedName>
        <fullName evidence="2">Glycoside hydrolase</fullName>
    </submittedName>
</protein>
<dbReference type="GO" id="GO:0005991">
    <property type="term" value="P:trehalose metabolic process"/>
    <property type="evidence" value="ECO:0007669"/>
    <property type="project" value="InterPro"/>
</dbReference>
<dbReference type="PANTHER" id="PTHR34987:SF6">
    <property type="entry name" value="ALPHA-L-RHAMNOSIDASE SIX-HAIRPIN GLYCOSIDASE DOMAIN-CONTAINING PROTEIN"/>
    <property type="match status" value="1"/>
</dbReference>
<evidence type="ECO:0000313" key="2">
    <source>
        <dbReference type="EMBL" id="RHL36171.1"/>
    </source>
</evidence>
<dbReference type="Pfam" id="PF21209">
    <property type="entry name" value="Bac_rhamnosid-like_N"/>
    <property type="match status" value="1"/>
</dbReference>
<dbReference type="Proteomes" id="UP000284495">
    <property type="component" value="Unassembled WGS sequence"/>
</dbReference>
<dbReference type="SUPFAM" id="SSF48208">
    <property type="entry name" value="Six-hairpin glycosidases"/>
    <property type="match status" value="1"/>
</dbReference>